<proteinExistence type="predicted"/>
<reference evidence="1" key="2">
    <citation type="submission" date="2020-02" db="EMBL/GenBank/DDBJ databases">
        <authorList>
            <consortium name="NCBI Pathogen Detection Project"/>
        </authorList>
    </citation>
    <scope>NUCLEOTIDE SEQUENCE</scope>
    <source>
        <strain evidence="1">MA.JE_S09-001881</strain>
    </source>
</reference>
<evidence type="ECO:0000313" key="1">
    <source>
        <dbReference type="EMBL" id="HAF6370703.1"/>
    </source>
</evidence>
<sequence length="47" mass="5362">MKIMSSYYKNVAKRPFVPEKMNILRSAICATGIDWSRHSTVDAKGFL</sequence>
<name>A0A750KM37_SALER</name>
<accession>A0A750KM37</accession>
<protein>
    <submittedName>
        <fullName evidence="1">Uncharacterized protein</fullName>
    </submittedName>
</protein>
<gene>
    <name evidence="1" type="ORF">G8N11_003653</name>
</gene>
<organism evidence="1">
    <name type="scientific">Salmonella enterica</name>
    <name type="common">Salmonella choleraesuis</name>
    <dbReference type="NCBI Taxonomy" id="28901"/>
    <lineage>
        <taxon>Bacteria</taxon>
        <taxon>Pseudomonadati</taxon>
        <taxon>Pseudomonadota</taxon>
        <taxon>Gammaproteobacteria</taxon>
        <taxon>Enterobacterales</taxon>
        <taxon>Enterobacteriaceae</taxon>
        <taxon>Salmonella</taxon>
    </lineage>
</organism>
<dbReference type="AlphaFoldDB" id="A0A750KM37"/>
<comment type="caution">
    <text evidence="1">The sequence shown here is derived from an EMBL/GenBank/DDBJ whole genome shotgun (WGS) entry which is preliminary data.</text>
</comment>
<reference evidence="1" key="1">
    <citation type="journal article" date="2018" name="Genome Biol.">
        <title>SKESA: strategic k-mer extension for scrupulous assemblies.</title>
        <authorList>
            <person name="Souvorov A."/>
            <person name="Agarwala R."/>
            <person name="Lipman D.J."/>
        </authorList>
    </citation>
    <scope>NUCLEOTIDE SEQUENCE</scope>
    <source>
        <strain evidence="1">MA.JE_S09-001881</strain>
    </source>
</reference>
<dbReference type="EMBL" id="DAAVPB010000019">
    <property type="protein sequence ID" value="HAF6370703.1"/>
    <property type="molecule type" value="Genomic_DNA"/>
</dbReference>